<gene>
    <name evidence="2" type="ORF">NQT62_11725</name>
</gene>
<dbReference type="Proteomes" id="UP001204142">
    <property type="component" value="Unassembled WGS sequence"/>
</dbReference>
<evidence type="ECO:0000259" key="1">
    <source>
        <dbReference type="Pfam" id="PF05229"/>
    </source>
</evidence>
<evidence type="ECO:0000313" key="3">
    <source>
        <dbReference type="Proteomes" id="UP001204142"/>
    </source>
</evidence>
<reference evidence="2 3" key="1">
    <citation type="submission" date="2022-07" db="EMBL/GenBank/DDBJ databases">
        <authorList>
            <person name="Xamxidin M."/>
            <person name="Wu M."/>
        </authorList>
    </citation>
    <scope>NUCLEOTIDE SEQUENCE [LARGE SCALE GENOMIC DNA]</scope>
    <source>
        <strain evidence="2 3">NBRC 111650</strain>
    </source>
</reference>
<dbReference type="Pfam" id="PF05229">
    <property type="entry name" value="SCPU"/>
    <property type="match status" value="1"/>
</dbReference>
<dbReference type="InterPro" id="IPR007893">
    <property type="entry name" value="Spore_coat_U/FanG"/>
</dbReference>
<name>A0ABT1WHX6_9BURK</name>
<dbReference type="RefSeq" id="WP_256764907.1">
    <property type="nucleotide sequence ID" value="NZ_JANIGO010000004.1"/>
</dbReference>
<keyword evidence="3" id="KW-1185">Reference proteome</keyword>
<accession>A0ABT1WHX6</accession>
<evidence type="ECO:0000313" key="2">
    <source>
        <dbReference type="EMBL" id="MCQ8897103.1"/>
    </source>
</evidence>
<proteinExistence type="predicted"/>
<comment type="caution">
    <text evidence="2">The sequence shown here is derived from an EMBL/GenBank/DDBJ whole genome shotgun (WGS) entry which is preliminary data.</text>
</comment>
<dbReference type="EMBL" id="JANIGO010000004">
    <property type="protein sequence ID" value="MCQ8897103.1"/>
    <property type="molecule type" value="Genomic_DNA"/>
</dbReference>
<feature type="domain" description="Spore coat protein U/FanG" evidence="1">
    <location>
        <begin position="24"/>
        <end position="167"/>
    </location>
</feature>
<protein>
    <recommendedName>
        <fullName evidence="1">Spore coat protein U/FanG domain-containing protein</fullName>
    </recommendedName>
</protein>
<sequence>MRNKLGLMLLLLGLMGVTPRPALAVTLVGGCSFTLTSYPTVLYSVPTASAAQASRIVIDCTGVLTLLATKTWSIQYGAGASGNQTARSLVHATDSNSKLNYSIRTTSSPSSSILGDGSGGTVTQSGTLQCAVAILASCASTTQDSFIHIPSGQFVRAGSYSDAMVITVTVN</sequence>
<organism evidence="2 3">
    <name type="scientific">Limnobacter humi</name>
    <dbReference type="NCBI Taxonomy" id="1778671"/>
    <lineage>
        <taxon>Bacteria</taxon>
        <taxon>Pseudomonadati</taxon>
        <taxon>Pseudomonadota</taxon>
        <taxon>Betaproteobacteria</taxon>
        <taxon>Burkholderiales</taxon>
        <taxon>Burkholderiaceae</taxon>
        <taxon>Limnobacter</taxon>
    </lineage>
</organism>
<dbReference type="PROSITE" id="PS51257">
    <property type="entry name" value="PROKAR_LIPOPROTEIN"/>
    <property type="match status" value="1"/>
</dbReference>